<evidence type="ECO:0000259" key="1">
    <source>
        <dbReference type="SMART" id="SM01012"/>
    </source>
</evidence>
<organism evidence="2 3">
    <name type="scientific">Kitasatospora arboriphila</name>
    <dbReference type="NCBI Taxonomy" id="258052"/>
    <lineage>
        <taxon>Bacteria</taxon>
        <taxon>Bacillati</taxon>
        <taxon>Actinomycetota</taxon>
        <taxon>Actinomycetes</taxon>
        <taxon>Kitasatosporales</taxon>
        <taxon>Streptomycetaceae</taxon>
        <taxon>Kitasatospora</taxon>
    </lineage>
</organism>
<protein>
    <submittedName>
        <fullName evidence="2">GAF domain-containing protein</fullName>
    </submittedName>
</protein>
<keyword evidence="3" id="KW-1185">Reference proteome</keyword>
<dbReference type="SMART" id="SM01012">
    <property type="entry name" value="ANTAR"/>
    <property type="match status" value="1"/>
</dbReference>
<gene>
    <name evidence="2" type="ORF">GCM10009663_35770</name>
</gene>
<dbReference type="InterPro" id="IPR003018">
    <property type="entry name" value="GAF"/>
</dbReference>
<proteinExistence type="predicted"/>
<dbReference type="Pfam" id="PF03861">
    <property type="entry name" value="ANTAR"/>
    <property type="match status" value="1"/>
</dbReference>
<dbReference type="InterPro" id="IPR005561">
    <property type="entry name" value="ANTAR"/>
</dbReference>
<evidence type="ECO:0000313" key="2">
    <source>
        <dbReference type="EMBL" id="GAA1088941.1"/>
    </source>
</evidence>
<dbReference type="Pfam" id="PF01590">
    <property type="entry name" value="GAF"/>
    <property type="match status" value="1"/>
</dbReference>
<evidence type="ECO:0000313" key="3">
    <source>
        <dbReference type="Proteomes" id="UP001499987"/>
    </source>
</evidence>
<dbReference type="EMBL" id="BAAALD010000032">
    <property type="protein sequence ID" value="GAA1088941.1"/>
    <property type="molecule type" value="Genomic_DNA"/>
</dbReference>
<dbReference type="InterPro" id="IPR029016">
    <property type="entry name" value="GAF-like_dom_sf"/>
</dbReference>
<reference evidence="2 3" key="1">
    <citation type="journal article" date="2019" name="Int. J. Syst. Evol. Microbiol.">
        <title>The Global Catalogue of Microorganisms (GCM) 10K type strain sequencing project: providing services to taxonomists for standard genome sequencing and annotation.</title>
        <authorList>
            <consortium name="The Broad Institute Genomics Platform"/>
            <consortium name="The Broad Institute Genome Sequencing Center for Infectious Disease"/>
            <person name="Wu L."/>
            <person name="Ma J."/>
        </authorList>
    </citation>
    <scope>NUCLEOTIDE SEQUENCE [LARGE SCALE GENOMIC DNA]</scope>
    <source>
        <strain evidence="2 3">JCM 13002</strain>
    </source>
</reference>
<feature type="domain" description="ANTAR" evidence="1">
    <location>
        <begin position="145"/>
        <end position="221"/>
    </location>
</feature>
<accession>A0ABN1TK20</accession>
<name>A0ABN1TK20_9ACTN</name>
<dbReference type="Proteomes" id="UP001499987">
    <property type="component" value="Unassembled WGS sequence"/>
</dbReference>
<dbReference type="SUPFAM" id="SSF55781">
    <property type="entry name" value="GAF domain-like"/>
    <property type="match status" value="1"/>
</dbReference>
<dbReference type="RefSeq" id="WP_344624622.1">
    <property type="nucleotide sequence ID" value="NZ_BAAALD010000032.1"/>
</dbReference>
<comment type="caution">
    <text evidence="2">The sequence shown here is derived from an EMBL/GenBank/DDBJ whole genome shotgun (WGS) entry which is preliminary data.</text>
</comment>
<sequence length="243" mass="25723">MISDLMARTLPRLRRQAGTLELDALREAGRLALGVDCLAVSLLTTDTGRREPLWYSGALARRFEDIEYVLGSGPSGEAAARGRPVLVPDLAATRAERWPMLAAESAPLPVLAVFCFPLGVGAVHLGTLTAVRRTRGPLTGAQTDDAFALAAAITSLCLAVPDHDAGTPEEDPPALLRAVVHQATGMLSVQLGVPLSEALARLCACAYASGRPVGDISRDIVDRRLRLGENEERNSFGREGPAP</sequence>
<dbReference type="Gene3D" id="3.30.450.40">
    <property type="match status" value="1"/>
</dbReference>